<proteinExistence type="predicted"/>
<keyword evidence="1" id="KW-0472">Membrane</keyword>
<protein>
    <submittedName>
        <fullName evidence="2">Uncharacterized protein</fullName>
    </submittedName>
</protein>
<evidence type="ECO:0000256" key="1">
    <source>
        <dbReference type="SAM" id="Phobius"/>
    </source>
</evidence>
<sequence>MEQLNEIRFLQLSQSIFVIENIEQTLMFLALLLCELFYIVFVNYAFQGVLNSLDGIYATICNTKWYRAPLSVQKLLLLILLNSISSRVVKFTVLICLVFLTRKFMLKHVSSVLMSLGCFARYNINWYQLPATKKLMDKIKRDVDMGQGEALEIMKKHAYMAKIYGLRFGCERL</sequence>
<keyword evidence="3" id="KW-1185">Reference proteome</keyword>
<evidence type="ECO:0000313" key="2">
    <source>
        <dbReference type="EMBL" id="KOX80654.1"/>
    </source>
</evidence>
<organism evidence="2 3">
    <name type="scientific">Melipona quadrifasciata</name>
    <dbReference type="NCBI Taxonomy" id="166423"/>
    <lineage>
        <taxon>Eukaryota</taxon>
        <taxon>Metazoa</taxon>
        <taxon>Ecdysozoa</taxon>
        <taxon>Arthropoda</taxon>
        <taxon>Hexapoda</taxon>
        <taxon>Insecta</taxon>
        <taxon>Pterygota</taxon>
        <taxon>Neoptera</taxon>
        <taxon>Endopterygota</taxon>
        <taxon>Hymenoptera</taxon>
        <taxon>Apocrita</taxon>
        <taxon>Aculeata</taxon>
        <taxon>Apoidea</taxon>
        <taxon>Anthophila</taxon>
        <taxon>Apidae</taxon>
        <taxon>Melipona</taxon>
    </lineage>
</organism>
<dbReference type="AlphaFoldDB" id="A0A0N0BKI6"/>
<feature type="transmembrane region" description="Helical" evidence="1">
    <location>
        <begin position="26"/>
        <end position="46"/>
    </location>
</feature>
<dbReference type="Proteomes" id="UP000053105">
    <property type="component" value="Unassembled WGS sequence"/>
</dbReference>
<feature type="transmembrane region" description="Helical" evidence="1">
    <location>
        <begin position="75"/>
        <end position="100"/>
    </location>
</feature>
<reference evidence="2 3" key="1">
    <citation type="submission" date="2015-07" db="EMBL/GenBank/DDBJ databases">
        <title>The genome of Melipona quadrifasciata.</title>
        <authorList>
            <person name="Pan H."/>
            <person name="Kapheim K."/>
        </authorList>
    </citation>
    <scope>NUCLEOTIDE SEQUENCE [LARGE SCALE GENOMIC DNA]</scope>
    <source>
        <strain evidence="2">0111107301</strain>
        <tissue evidence="2">Whole body</tissue>
    </source>
</reference>
<dbReference type="OrthoDB" id="7542426at2759"/>
<gene>
    <name evidence="2" type="ORF">WN51_05509</name>
</gene>
<evidence type="ECO:0000313" key="3">
    <source>
        <dbReference type="Proteomes" id="UP000053105"/>
    </source>
</evidence>
<keyword evidence="1" id="KW-1133">Transmembrane helix</keyword>
<name>A0A0N0BKI6_9HYME</name>
<dbReference type="EMBL" id="KQ435699">
    <property type="protein sequence ID" value="KOX80654.1"/>
    <property type="molecule type" value="Genomic_DNA"/>
</dbReference>
<keyword evidence="1" id="KW-0812">Transmembrane</keyword>
<accession>A0A0N0BKI6</accession>